<dbReference type="OrthoDB" id="1577640at2759"/>
<dbReference type="PANTHER" id="PTHR10039:SF16">
    <property type="entry name" value="GPI INOSITOL-DEACYLASE"/>
    <property type="match status" value="1"/>
</dbReference>
<dbReference type="InterPro" id="IPR056884">
    <property type="entry name" value="NPHP3-like_N"/>
</dbReference>
<comment type="caution">
    <text evidence="4">The sequence shown here is derived from an EMBL/GenBank/DDBJ whole genome shotgun (WGS) entry which is preliminary data.</text>
</comment>
<dbReference type="InterPro" id="IPR027417">
    <property type="entry name" value="P-loop_NTPase"/>
</dbReference>
<sequence>MADECQALHDSSIASKLTIWLEPLVKVTELISPIASLAGTATGTPLPTELVLGGVRGVLNITKSIPNVQKPAIQLESQIGEKANLLSLYAWALQRNEYAVQKALIMVYSDIAIFCRDVYRLFGKRKKNVIGNFFEKTKMSITNEFSADFEDHVRKFENDFETFQQTRASVHFMKTQQILDTYERRMKEDEDFEKMRQQHQRQLDQLRQEKRLLEQEKQTQTQRKNRRMLFDECMSWLSPLNLSSEFSSEFKTRCEATLDGTGEWLLKSDKYRKWKSGDQSDLLWIKGNPGSGKSILSAITMSHIFNDRKSGVGIAYAFCQRKQQSKQTLAAIVGAMARQLLEARNDVTQKILDVLTAKRHDKAIESESALKILGHAIDMFDKVYLVIDAVDEFQEPRTLLHKLLKKMNEMLERSGKAPAMKLLVLSRGIDRVGGILEAIYDPICPEKENQDVRRYIEDRLPGDKFARA</sequence>
<dbReference type="Proteomes" id="UP000664169">
    <property type="component" value="Unassembled WGS sequence"/>
</dbReference>
<dbReference type="AlphaFoldDB" id="A0A8H3IF14"/>
<gene>
    <name evidence="4" type="ORF">GOMPHAMPRED_001506</name>
</gene>
<evidence type="ECO:0000256" key="1">
    <source>
        <dbReference type="ARBA" id="ARBA00022737"/>
    </source>
</evidence>
<proteinExistence type="predicted"/>
<dbReference type="Pfam" id="PF24883">
    <property type="entry name" value="NPHP3_N"/>
    <property type="match status" value="1"/>
</dbReference>
<dbReference type="PANTHER" id="PTHR10039">
    <property type="entry name" value="AMELOGENIN"/>
    <property type="match status" value="1"/>
</dbReference>
<feature type="domain" description="Nephrocystin 3-like N-terminal" evidence="3">
    <location>
        <begin position="260"/>
        <end position="427"/>
    </location>
</feature>
<dbReference type="EMBL" id="CAJPDQ010000013">
    <property type="protein sequence ID" value="CAF9918385.1"/>
    <property type="molecule type" value="Genomic_DNA"/>
</dbReference>
<protein>
    <recommendedName>
        <fullName evidence="3">Nephrocystin 3-like N-terminal domain-containing protein</fullName>
    </recommendedName>
</protein>
<keyword evidence="2" id="KW-0175">Coiled coil</keyword>
<reference evidence="4" key="1">
    <citation type="submission" date="2021-03" db="EMBL/GenBank/DDBJ databases">
        <authorList>
            <person name="Tagirdzhanova G."/>
        </authorList>
    </citation>
    <scope>NUCLEOTIDE SEQUENCE</scope>
</reference>
<dbReference type="Gene3D" id="3.40.50.300">
    <property type="entry name" value="P-loop containing nucleotide triphosphate hydrolases"/>
    <property type="match status" value="1"/>
</dbReference>
<organism evidence="4 5">
    <name type="scientific">Gomphillus americanus</name>
    <dbReference type="NCBI Taxonomy" id="1940652"/>
    <lineage>
        <taxon>Eukaryota</taxon>
        <taxon>Fungi</taxon>
        <taxon>Dikarya</taxon>
        <taxon>Ascomycota</taxon>
        <taxon>Pezizomycotina</taxon>
        <taxon>Lecanoromycetes</taxon>
        <taxon>OSLEUM clade</taxon>
        <taxon>Ostropomycetidae</taxon>
        <taxon>Ostropales</taxon>
        <taxon>Graphidaceae</taxon>
        <taxon>Gomphilloideae</taxon>
        <taxon>Gomphillus</taxon>
    </lineage>
</organism>
<feature type="coiled-coil region" evidence="2">
    <location>
        <begin position="189"/>
        <end position="223"/>
    </location>
</feature>
<keyword evidence="1" id="KW-0677">Repeat</keyword>
<name>A0A8H3IF14_9LECA</name>
<accession>A0A8H3IF14</accession>
<evidence type="ECO:0000313" key="4">
    <source>
        <dbReference type="EMBL" id="CAF9918385.1"/>
    </source>
</evidence>
<keyword evidence="5" id="KW-1185">Reference proteome</keyword>
<evidence type="ECO:0000313" key="5">
    <source>
        <dbReference type="Proteomes" id="UP000664169"/>
    </source>
</evidence>
<evidence type="ECO:0000256" key="2">
    <source>
        <dbReference type="SAM" id="Coils"/>
    </source>
</evidence>
<evidence type="ECO:0000259" key="3">
    <source>
        <dbReference type="Pfam" id="PF24883"/>
    </source>
</evidence>